<feature type="region of interest" description="Disordered" evidence="2">
    <location>
        <begin position="222"/>
        <end position="244"/>
    </location>
</feature>
<keyword evidence="4" id="KW-1185">Reference proteome</keyword>
<evidence type="ECO:0000256" key="1">
    <source>
        <dbReference type="SAM" id="Coils"/>
    </source>
</evidence>
<dbReference type="Proteomes" id="UP001251528">
    <property type="component" value="Unassembled WGS sequence"/>
</dbReference>
<protein>
    <submittedName>
        <fullName evidence="3">Uncharacterized protein</fullName>
    </submittedName>
</protein>
<evidence type="ECO:0000256" key="2">
    <source>
        <dbReference type="SAM" id="MobiDB-lite"/>
    </source>
</evidence>
<sequence>MNSPVQSKLDRLADLTTITNFGDMERRFAGGSAAVREYLLYLFSLTLLNSQLTLPSSREVTPPLDPEEEAEEVRMREAEARKDLLEDGCPPCYPDNLELPLRPPFPAECEAMIYYWTPSASPSDVPLCAQREDWRKFRLLQKRNRRRYKVFSDYEVEVRDRRRRHGLDGDVRLTAELERQGPLERWIEFQDYQLQRLEELEKKCDSLKEKLSKAEASKACNVEKASAADDTANDDGEGLKENVGKANGHPAYAFQSRFPLNLDQVGMISWGLSNADRSLLRHRDLLHWVEHKKQEMASQALCTTTPGEGVDHSDATRSALSRGLRTMTGRRGGGGRGSGSHPTVLGKKEKESPILHRQLQPLGVAKRQSRVAPGETVLRSGRVSRPPQRLGPVIHHVEEQEGCAEH</sequence>
<proteinExistence type="predicted"/>
<evidence type="ECO:0000313" key="3">
    <source>
        <dbReference type="EMBL" id="KAK2591044.1"/>
    </source>
</evidence>
<organism evidence="3 4">
    <name type="scientific">Conoideocrella luteorostrata</name>
    <dbReference type="NCBI Taxonomy" id="1105319"/>
    <lineage>
        <taxon>Eukaryota</taxon>
        <taxon>Fungi</taxon>
        <taxon>Dikarya</taxon>
        <taxon>Ascomycota</taxon>
        <taxon>Pezizomycotina</taxon>
        <taxon>Sordariomycetes</taxon>
        <taxon>Hypocreomycetidae</taxon>
        <taxon>Hypocreales</taxon>
        <taxon>Clavicipitaceae</taxon>
        <taxon>Conoideocrella</taxon>
    </lineage>
</organism>
<dbReference type="EMBL" id="JASWJB010000370">
    <property type="protein sequence ID" value="KAK2591044.1"/>
    <property type="molecule type" value="Genomic_DNA"/>
</dbReference>
<feature type="region of interest" description="Disordered" evidence="2">
    <location>
        <begin position="325"/>
        <end position="350"/>
    </location>
</feature>
<reference evidence="3" key="1">
    <citation type="submission" date="2023-06" db="EMBL/GenBank/DDBJ databases">
        <title>Conoideocrella luteorostrata (Hypocreales: Clavicipitaceae), a potential biocontrol fungus for elongate hemlock scale in United States Christmas tree production areas.</title>
        <authorList>
            <person name="Barrett H."/>
            <person name="Lovett B."/>
            <person name="Macias A.M."/>
            <person name="Stajich J.E."/>
            <person name="Kasson M.T."/>
        </authorList>
    </citation>
    <scope>NUCLEOTIDE SEQUENCE</scope>
    <source>
        <strain evidence="3">ARSEF 14590</strain>
    </source>
</reference>
<gene>
    <name evidence="3" type="ORF">QQS21_011276</name>
</gene>
<keyword evidence="1" id="KW-0175">Coiled coil</keyword>
<accession>A0AAJ0FTH0</accession>
<feature type="region of interest" description="Disordered" evidence="2">
    <location>
        <begin position="364"/>
        <end position="406"/>
    </location>
</feature>
<dbReference type="AlphaFoldDB" id="A0AAJ0FTH0"/>
<name>A0AAJ0FTH0_9HYPO</name>
<comment type="caution">
    <text evidence="3">The sequence shown here is derived from an EMBL/GenBank/DDBJ whole genome shotgun (WGS) entry which is preliminary data.</text>
</comment>
<evidence type="ECO:0000313" key="4">
    <source>
        <dbReference type="Proteomes" id="UP001251528"/>
    </source>
</evidence>
<feature type="compositionally biased region" description="Basic and acidic residues" evidence="2">
    <location>
        <begin position="395"/>
        <end position="406"/>
    </location>
</feature>
<feature type="coiled-coil region" evidence="1">
    <location>
        <begin position="190"/>
        <end position="217"/>
    </location>
</feature>